<dbReference type="Gene3D" id="3.40.50.2300">
    <property type="match status" value="1"/>
</dbReference>
<dbReference type="Gene3D" id="2.40.50.1020">
    <property type="entry name" value="LytTr DNA-binding domain"/>
    <property type="match status" value="1"/>
</dbReference>
<dbReference type="GO" id="GO:0000156">
    <property type="term" value="F:phosphorelay response regulator activity"/>
    <property type="evidence" value="ECO:0007669"/>
    <property type="project" value="InterPro"/>
</dbReference>
<comment type="function">
    <text evidence="2">May play the central regulatory role in sporulation. It may be an element of the effector pathway responsible for the activation of sporulation genes in response to nutritional stress. Spo0A may act in concert with spo0H (a sigma factor) to control the expression of some genes that are critical to the sporulation process.</text>
</comment>
<feature type="domain" description="HTH LytTR-type" evidence="5">
    <location>
        <begin position="133"/>
        <end position="230"/>
    </location>
</feature>
<evidence type="ECO:0000259" key="4">
    <source>
        <dbReference type="PROSITE" id="PS50110"/>
    </source>
</evidence>
<dbReference type="SMART" id="SM00448">
    <property type="entry name" value="REC"/>
    <property type="match status" value="1"/>
</dbReference>
<keyword evidence="3" id="KW-0597">Phosphoprotein</keyword>
<feature type="domain" description="Response regulatory" evidence="4">
    <location>
        <begin position="4"/>
        <end position="123"/>
    </location>
</feature>
<accession>A0A921INI0</accession>
<dbReference type="EMBL" id="DYVE01000262">
    <property type="protein sequence ID" value="HJG29003.1"/>
    <property type="molecule type" value="Genomic_DNA"/>
</dbReference>
<reference evidence="6" key="1">
    <citation type="journal article" date="2021" name="PeerJ">
        <title>Extensive microbial diversity within the chicken gut microbiome revealed by metagenomics and culture.</title>
        <authorList>
            <person name="Gilroy R."/>
            <person name="Ravi A."/>
            <person name="Getino M."/>
            <person name="Pursley I."/>
            <person name="Horton D.L."/>
            <person name="Alikhan N.F."/>
            <person name="Baker D."/>
            <person name="Gharbi K."/>
            <person name="Hall N."/>
            <person name="Watson M."/>
            <person name="Adriaenssens E.M."/>
            <person name="Foster-Nyarko E."/>
            <person name="Jarju S."/>
            <person name="Secka A."/>
            <person name="Antonio M."/>
            <person name="Oren A."/>
            <person name="Chaudhuri R.R."/>
            <person name="La Ragione R."/>
            <person name="Hildebrand F."/>
            <person name="Pallen M.J."/>
        </authorList>
    </citation>
    <scope>NUCLEOTIDE SEQUENCE</scope>
    <source>
        <strain evidence="6">ChiBcec21-2208</strain>
    </source>
</reference>
<evidence type="ECO:0000256" key="1">
    <source>
        <dbReference type="ARBA" id="ARBA00018672"/>
    </source>
</evidence>
<dbReference type="InterPro" id="IPR001789">
    <property type="entry name" value="Sig_transdc_resp-reg_receiver"/>
</dbReference>
<dbReference type="Pfam" id="PF04397">
    <property type="entry name" value="LytTR"/>
    <property type="match status" value="1"/>
</dbReference>
<comment type="caution">
    <text evidence="6">The sequence shown here is derived from an EMBL/GenBank/DDBJ whole genome shotgun (WGS) entry which is preliminary data.</text>
</comment>
<evidence type="ECO:0000256" key="2">
    <source>
        <dbReference type="ARBA" id="ARBA00024867"/>
    </source>
</evidence>
<dbReference type="AlphaFoldDB" id="A0A921INI0"/>
<dbReference type="InterPro" id="IPR046947">
    <property type="entry name" value="LytR-like"/>
</dbReference>
<dbReference type="PROSITE" id="PS50110">
    <property type="entry name" value="RESPONSE_REGULATORY"/>
    <property type="match status" value="1"/>
</dbReference>
<dbReference type="PANTHER" id="PTHR37299:SF1">
    <property type="entry name" value="STAGE 0 SPORULATION PROTEIN A HOMOLOG"/>
    <property type="match status" value="1"/>
</dbReference>
<protein>
    <recommendedName>
        <fullName evidence="1">Stage 0 sporulation protein A homolog</fullName>
    </recommendedName>
</protein>
<evidence type="ECO:0000259" key="5">
    <source>
        <dbReference type="PROSITE" id="PS50930"/>
    </source>
</evidence>
<name>A0A921INI0_9FIRM</name>
<dbReference type="SMART" id="SM00850">
    <property type="entry name" value="LytTR"/>
    <property type="match status" value="1"/>
</dbReference>
<dbReference type="PROSITE" id="PS50930">
    <property type="entry name" value="HTH_LYTTR"/>
    <property type="match status" value="1"/>
</dbReference>
<proteinExistence type="predicted"/>
<dbReference type="InterPro" id="IPR011006">
    <property type="entry name" value="CheY-like_superfamily"/>
</dbReference>
<keyword evidence="6" id="KW-0238">DNA-binding</keyword>
<evidence type="ECO:0000256" key="3">
    <source>
        <dbReference type="PROSITE-ProRule" id="PRU00169"/>
    </source>
</evidence>
<organism evidence="6 7">
    <name type="scientific">Subdoligranulum variabile</name>
    <dbReference type="NCBI Taxonomy" id="214851"/>
    <lineage>
        <taxon>Bacteria</taxon>
        <taxon>Bacillati</taxon>
        <taxon>Bacillota</taxon>
        <taxon>Clostridia</taxon>
        <taxon>Eubacteriales</taxon>
        <taxon>Oscillospiraceae</taxon>
        <taxon>Subdoligranulum</taxon>
    </lineage>
</organism>
<dbReference type="GO" id="GO:0003677">
    <property type="term" value="F:DNA binding"/>
    <property type="evidence" value="ECO:0007669"/>
    <property type="project" value="UniProtKB-KW"/>
</dbReference>
<sequence>MQCKLAICDDAEADRAYLETLVRRWAARRGHRVCLKAYPSAESFLFQYAEDKDLQILLLDIEMGPMDGVSLARTLRKENDAVQIVFVTGYSDYIADGYEVEALHYLMKPVGEEKLFGVLDRAVEKLRSNQRALLLELPGEVVRLPVYQIRWAEVQGNYVTIHAKTDCTVKMTLGQLEGELDDNFFRLGRSALVNLGCVARVTKAAVTLNDGTQVPLPRGAYERINRAIIQRG</sequence>
<dbReference type="Proteomes" id="UP000782880">
    <property type="component" value="Unassembled WGS sequence"/>
</dbReference>
<dbReference type="InterPro" id="IPR007492">
    <property type="entry name" value="LytTR_DNA-bd_dom"/>
</dbReference>
<evidence type="ECO:0000313" key="6">
    <source>
        <dbReference type="EMBL" id="HJG29003.1"/>
    </source>
</evidence>
<evidence type="ECO:0000313" key="7">
    <source>
        <dbReference type="Proteomes" id="UP000782880"/>
    </source>
</evidence>
<dbReference type="PANTHER" id="PTHR37299">
    <property type="entry name" value="TRANSCRIPTIONAL REGULATOR-RELATED"/>
    <property type="match status" value="1"/>
</dbReference>
<dbReference type="SUPFAM" id="SSF52172">
    <property type="entry name" value="CheY-like"/>
    <property type="match status" value="1"/>
</dbReference>
<feature type="modified residue" description="4-aspartylphosphate" evidence="3">
    <location>
        <position position="60"/>
    </location>
</feature>
<gene>
    <name evidence="6" type="ORF">K8V20_10240</name>
</gene>
<dbReference type="Pfam" id="PF00072">
    <property type="entry name" value="Response_reg"/>
    <property type="match status" value="1"/>
</dbReference>
<reference evidence="6" key="2">
    <citation type="submission" date="2021-09" db="EMBL/GenBank/DDBJ databases">
        <authorList>
            <person name="Gilroy R."/>
        </authorList>
    </citation>
    <scope>NUCLEOTIDE SEQUENCE</scope>
    <source>
        <strain evidence="6">ChiBcec21-2208</strain>
    </source>
</reference>